<dbReference type="SUPFAM" id="SSF52317">
    <property type="entry name" value="Class I glutamine amidotransferase-like"/>
    <property type="match status" value="1"/>
</dbReference>
<dbReference type="PROSITE" id="PS01124">
    <property type="entry name" value="HTH_ARAC_FAMILY_2"/>
    <property type="match status" value="1"/>
</dbReference>
<dbReference type="PATRIC" id="fig|1445510.3.peg.3455"/>
<keyword evidence="3" id="KW-0804">Transcription</keyword>
<keyword evidence="2 5" id="KW-0238">DNA-binding</keyword>
<gene>
    <name evidence="5" type="ORF">YC6258_03489</name>
</gene>
<evidence type="ECO:0000313" key="5">
    <source>
        <dbReference type="EMBL" id="AJQ95525.1"/>
    </source>
</evidence>
<dbReference type="Pfam" id="PF01965">
    <property type="entry name" value="DJ-1_PfpI"/>
    <property type="match status" value="1"/>
</dbReference>
<keyword evidence="6" id="KW-1185">Reference proteome</keyword>
<dbReference type="EMBL" id="CP007142">
    <property type="protein sequence ID" value="AJQ95525.1"/>
    <property type="molecule type" value="Genomic_DNA"/>
</dbReference>
<dbReference type="InterPro" id="IPR029062">
    <property type="entry name" value="Class_I_gatase-like"/>
</dbReference>
<proteinExistence type="predicted"/>
<sequence length="326" mass="36136">MHTFVIIVPTGGILLEAVGIADILEQANQLKPEESPALLYQSVIVTTQPHRLAHGRAKVSLVADYSLCELEPEQPRDTILVTGRGLNRAEDDNLVEWLQAAAPHAKRVVSVCGGALLLAQAGILDGRKATTHWRLLDTLQSRFPKVIVKRGPIYIEDGPVWTSAGVTSGFDLVLALVEADYGFALARDVAQDLVMYLRRPGGQSQFSRHLANQALQPGPIRELQSWIMEHLTADLSVENLASRVAMSPRNFTRVFTRETGTTPARYVEEARLDAARQFLEQSTMAIEQIAIATGFGNSLNLRRTFERNIQISPTEYRQRFCSRNLA</sequence>
<organism evidence="5 6">
    <name type="scientific">Gynuella sunshinyii YC6258</name>
    <dbReference type="NCBI Taxonomy" id="1445510"/>
    <lineage>
        <taxon>Bacteria</taxon>
        <taxon>Pseudomonadati</taxon>
        <taxon>Pseudomonadota</taxon>
        <taxon>Gammaproteobacteria</taxon>
        <taxon>Oceanospirillales</taxon>
        <taxon>Saccharospirillaceae</taxon>
        <taxon>Gynuella</taxon>
    </lineage>
</organism>
<dbReference type="PANTHER" id="PTHR43130">
    <property type="entry name" value="ARAC-FAMILY TRANSCRIPTIONAL REGULATOR"/>
    <property type="match status" value="1"/>
</dbReference>
<dbReference type="InterPro" id="IPR018062">
    <property type="entry name" value="HTH_AraC-typ_CS"/>
</dbReference>
<dbReference type="InterPro" id="IPR009057">
    <property type="entry name" value="Homeodomain-like_sf"/>
</dbReference>
<reference evidence="5 6" key="1">
    <citation type="submission" date="2014-01" db="EMBL/GenBank/DDBJ databases">
        <title>Full genme sequencing of cellulolytic bacterium Gynuella sunshinyii YC6258T gen. nov., sp. nov.</title>
        <authorList>
            <person name="Khan H."/>
            <person name="Chung E.J."/>
            <person name="Chung Y.R."/>
        </authorList>
    </citation>
    <scope>NUCLEOTIDE SEQUENCE [LARGE SCALE GENOMIC DNA]</scope>
    <source>
        <strain evidence="5 6">YC6258</strain>
    </source>
</reference>
<dbReference type="GO" id="GO:0043565">
    <property type="term" value="F:sequence-specific DNA binding"/>
    <property type="evidence" value="ECO:0007669"/>
    <property type="project" value="InterPro"/>
</dbReference>
<dbReference type="GO" id="GO:0003700">
    <property type="term" value="F:DNA-binding transcription factor activity"/>
    <property type="evidence" value="ECO:0007669"/>
    <property type="project" value="InterPro"/>
</dbReference>
<dbReference type="SUPFAM" id="SSF46689">
    <property type="entry name" value="Homeodomain-like"/>
    <property type="match status" value="2"/>
</dbReference>
<dbReference type="HOGENOM" id="CLU_000445_59_0_6"/>
<dbReference type="KEGG" id="gsn:YC6258_03489"/>
<dbReference type="SMART" id="SM00342">
    <property type="entry name" value="HTH_ARAC"/>
    <property type="match status" value="1"/>
</dbReference>
<dbReference type="OrthoDB" id="9803764at2"/>
<dbReference type="PANTHER" id="PTHR43130:SF3">
    <property type="entry name" value="HTH-TYPE TRANSCRIPTIONAL REGULATOR RV1931C"/>
    <property type="match status" value="1"/>
</dbReference>
<keyword evidence="1" id="KW-0805">Transcription regulation</keyword>
<dbReference type="RefSeq" id="WP_044617798.1">
    <property type="nucleotide sequence ID" value="NZ_CP007142.1"/>
</dbReference>
<dbReference type="PROSITE" id="PS00041">
    <property type="entry name" value="HTH_ARAC_FAMILY_1"/>
    <property type="match status" value="1"/>
</dbReference>
<dbReference type="AlphaFoldDB" id="A0A0C5V7X8"/>
<evidence type="ECO:0000256" key="2">
    <source>
        <dbReference type="ARBA" id="ARBA00023125"/>
    </source>
</evidence>
<dbReference type="InterPro" id="IPR002818">
    <property type="entry name" value="DJ-1/PfpI"/>
</dbReference>
<dbReference type="Gene3D" id="1.10.10.60">
    <property type="entry name" value="Homeodomain-like"/>
    <property type="match status" value="2"/>
</dbReference>
<feature type="domain" description="HTH araC/xylS-type" evidence="4">
    <location>
        <begin position="221"/>
        <end position="319"/>
    </location>
</feature>
<dbReference type="InterPro" id="IPR052158">
    <property type="entry name" value="INH-QAR"/>
</dbReference>
<dbReference type="Pfam" id="PF12833">
    <property type="entry name" value="HTH_18"/>
    <property type="match status" value="1"/>
</dbReference>
<dbReference type="Proteomes" id="UP000032266">
    <property type="component" value="Chromosome"/>
</dbReference>
<protein>
    <submittedName>
        <fullName evidence="5">Transcriptional regulator containing an amidase domain and an AraC-type DNA-binding HTH domain</fullName>
    </submittedName>
</protein>
<dbReference type="CDD" id="cd03137">
    <property type="entry name" value="GATase1_AraC_1"/>
    <property type="match status" value="1"/>
</dbReference>
<evidence type="ECO:0000256" key="1">
    <source>
        <dbReference type="ARBA" id="ARBA00023015"/>
    </source>
</evidence>
<dbReference type="InterPro" id="IPR018060">
    <property type="entry name" value="HTH_AraC"/>
</dbReference>
<dbReference type="Gene3D" id="3.40.50.880">
    <property type="match status" value="1"/>
</dbReference>
<evidence type="ECO:0000313" key="6">
    <source>
        <dbReference type="Proteomes" id="UP000032266"/>
    </source>
</evidence>
<name>A0A0C5V7X8_9GAMM</name>
<dbReference type="STRING" id="1445510.YC6258_03489"/>
<evidence type="ECO:0000256" key="3">
    <source>
        <dbReference type="ARBA" id="ARBA00023163"/>
    </source>
</evidence>
<accession>A0A0C5V7X8</accession>
<evidence type="ECO:0000259" key="4">
    <source>
        <dbReference type="PROSITE" id="PS01124"/>
    </source>
</evidence>